<gene>
    <name evidence="3" type="ORF">CFIMG_004490RA</name>
</gene>
<keyword evidence="4" id="KW-1185">Reference proteome</keyword>
<reference evidence="3 4" key="2">
    <citation type="journal article" date="2013" name="IMA Fungus">
        <title>IMA Genome-F 1: Ceratocystis fimbriata: Draft nuclear genome sequence for the plant pathogen, Ceratocystis fimbriata.</title>
        <authorList>
            <person name="Wilken P.M."/>
            <person name="Steenkamp E.T."/>
            <person name="Wingfield M.J."/>
            <person name="de Beer Z.W."/>
            <person name="Wingfield B.D."/>
        </authorList>
    </citation>
    <scope>NUCLEOTIDE SEQUENCE [LARGE SCALE GENOMIC DNA]</scope>
    <source>
        <strain evidence="3 4">CBS 114723</strain>
    </source>
</reference>
<proteinExistence type="predicted"/>
<sequence length="264" mass="29028">MAPIQQANRTARFQICRHYATQLVFSNTCHAQRRIHTIGTSGDTFQYLNGNAITVSSPRQKSRPLSQDSSPSLSNQLRSLMRRLSHSVVVCTASQPTPNGNIPRAMTMSSFTSLALTPRPLVTFNVKAPSSTLDAVIASRSFNIHVLEGGAHGARIAEWFTKGNFQSNLFKAPQSEWQCILRDGEPPVLEGPGILSRVRCSLLSDGENHEKGVVRISDHVIILGEAQEVVAGNLSEDFALTYADSKYRTKGDVIRKHTEADNKE</sequence>
<dbReference type="SMART" id="SM00903">
    <property type="entry name" value="Flavin_Reduct"/>
    <property type="match status" value="1"/>
</dbReference>
<organism evidence="3 4">
    <name type="scientific">Ceratocystis fimbriata CBS 114723</name>
    <dbReference type="NCBI Taxonomy" id="1035309"/>
    <lineage>
        <taxon>Eukaryota</taxon>
        <taxon>Fungi</taxon>
        <taxon>Dikarya</taxon>
        <taxon>Ascomycota</taxon>
        <taxon>Pezizomycotina</taxon>
        <taxon>Sordariomycetes</taxon>
        <taxon>Hypocreomycetidae</taxon>
        <taxon>Microascales</taxon>
        <taxon>Ceratocystidaceae</taxon>
        <taxon>Ceratocystis</taxon>
    </lineage>
</organism>
<reference evidence="3 4" key="1">
    <citation type="journal article" date="2013" name="Fungal Biol.">
        <title>Analysis of microsatellite markers in the genome of the plant pathogen Ceratocystis fimbriata.</title>
        <authorList>
            <person name="Simpson M.C."/>
            <person name="Wilken P.M."/>
            <person name="Coetzee M.P."/>
            <person name="Wingfield M.J."/>
            <person name="Wingfield B.D."/>
        </authorList>
    </citation>
    <scope>NUCLEOTIDE SEQUENCE [LARGE SCALE GENOMIC DNA]</scope>
    <source>
        <strain evidence="3 4">CBS 114723</strain>
    </source>
</reference>
<evidence type="ECO:0000256" key="1">
    <source>
        <dbReference type="ARBA" id="ARBA00023002"/>
    </source>
</evidence>
<keyword evidence="1" id="KW-0560">Oxidoreductase</keyword>
<dbReference type="AlphaFoldDB" id="A0A2C5WX41"/>
<dbReference type="GO" id="GO:0010181">
    <property type="term" value="F:FMN binding"/>
    <property type="evidence" value="ECO:0007669"/>
    <property type="project" value="InterPro"/>
</dbReference>
<dbReference type="PANTHER" id="PTHR30466">
    <property type="entry name" value="FLAVIN REDUCTASE"/>
    <property type="match status" value="1"/>
</dbReference>
<dbReference type="GO" id="GO:0042602">
    <property type="term" value="F:riboflavin reductase (NADPH) activity"/>
    <property type="evidence" value="ECO:0007669"/>
    <property type="project" value="TreeGrafter"/>
</dbReference>
<dbReference type="Pfam" id="PF01613">
    <property type="entry name" value="Flavin_Reduct"/>
    <property type="match status" value="1"/>
</dbReference>
<feature type="domain" description="Flavin reductase like" evidence="2">
    <location>
        <begin position="81"/>
        <end position="249"/>
    </location>
</feature>
<dbReference type="InterPro" id="IPR050268">
    <property type="entry name" value="NADH-dep_flavin_reductase"/>
</dbReference>
<dbReference type="STRING" id="1035309.A0A2C5WX41"/>
<protein>
    <recommendedName>
        <fullName evidence="2">Flavin reductase like domain-containing protein</fullName>
    </recommendedName>
</protein>
<dbReference type="SUPFAM" id="SSF50475">
    <property type="entry name" value="FMN-binding split barrel"/>
    <property type="match status" value="1"/>
</dbReference>
<dbReference type="Proteomes" id="UP000222788">
    <property type="component" value="Unassembled WGS sequence"/>
</dbReference>
<dbReference type="InterPro" id="IPR012349">
    <property type="entry name" value="Split_barrel_FMN-bd"/>
</dbReference>
<evidence type="ECO:0000313" key="4">
    <source>
        <dbReference type="Proteomes" id="UP000222788"/>
    </source>
</evidence>
<name>A0A2C5WX41_9PEZI</name>
<comment type="caution">
    <text evidence="3">The sequence shown here is derived from an EMBL/GenBank/DDBJ whole genome shotgun (WGS) entry which is preliminary data.</text>
</comment>
<evidence type="ECO:0000259" key="2">
    <source>
        <dbReference type="SMART" id="SM00903"/>
    </source>
</evidence>
<dbReference type="OrthoDB" id="2015405at2759"/>
<accession>A0A2C5WX41</accession>
<dbReference type="Gene3D" id="2.30.110.10">
    <property type="entry name" value="Electron Transport, Fmn-binding Protein, Chain A"/>
    <property type="match status" value="1"/>
</dbReference>
<evidence type="ECO:0000313" key="3">
    <source>
        <dbReference type="EMBL" id="PHH50456.1"/>
    </source>
</evidence>
<dbReference type="PANTHER" id="PTHR30466:SF1">
    <property type="entry name" value="FMN REDUCTASE (NADH) RUTF"/>
    <property type="match status" value="1"/>
</dbReference>
<dbReference type="EMBL" id="APWK03000131">
    <property type="protein sequence ID" value="PHH50456.1"/>
    <property type="molecule type" value="Genomic_DNA"/>
</dbReference>
<dbReference type="InterPro" id="IPR002563">
    <property type="entry name" value="Flavin_Rdtase-like_dom"/>
</dbReference>